<reference evidence="3" key="1">
    <citation type="submission" date="2016-04" db="UniProtKB">
        <authorList>
            <consortium name="WormBaseParasite"/>
        </authorList>
    </citation>
    <scope>IDENTIFICATION</scope>
</reference>
<gene>
    <name evidence="1" type="ORF">TCLT_LOCUS9989</name>
</gene>
<dbReference type="WBParaSite" id="TCLT_0001000001-mRNA-1">
    <property type="protein sequence ID" value="TCLT_0001000001-mRNA-1"/>
    <property type="gene ID" value="TCLT_0001000001"/>
</dbReference>
<keyword evidence="2" id="KW-1185">Reference proteome</keyword>
<sequence length="855" mass="99077">MDWSGTEWNVMEGIGNGMDWIGTEWNGTECVFFSSASDYCLYAIATYDGVRRSSLPDNIFDTDIKLAKFRSENLTNLTMQTLLYGTGRDLRYFGSCECNYMFSEKAQDTRFGFVYFNNVPVYDKKSARILYMCCAQCAMLREVSNLTEYIFLILRSAYFTLMASHINHHIEVIHGSGISILQDVFSIEKATARMFRIESKQWGCPHSKDSSPVESFMDRGICAQIVYVKRKNEGWHIMERNGLVKDGFALFAESLRIMFPHDKHLVDKTVDIVYNNVGKEHCFCVNLYPVDSFAIYRSFCFYLHSYKHCQDVLISYKRKYEVHCAHGESDNYGSNKYIAISSNTQSFRRYGRFCSTEILLKAANNENDEVTHTIYLGAYASLAKMKINLSKDEYFFLKVLEIINETYFFAKFGGKIVEPHDSSLNCKDIKVTSICKNNFCQIANVIDVIFNKTANSLTIMDMEYKTSIQCDSNFTIRGFFRSAPEIFVKVFSTEWKIFVRIIPRVNAIVLNYYNRPRLFEKPCRYVEALLFPNTVKASKFNSYLPMVFYVCKCDYYFCPEDKYFNFPLPNNTDEFYWPSCFTFKVQYNSIPTIATIKPNYGYTFVCYTKVEISLTRQQISTLKWNETNIGDVITITGGPAYNSLLESSDFMGDAYAFNMRSLTNSPRSRCVLQSDPNNTMVLDSVICFCRLSFFNNYQNYLLFHRPRKIACNDFEEVVNILNDALSMTVESYFRKQKMGFEGKQHEKYSDHDDDLMTYASEFRQRCNRPSCHCALTINCSDTIQLGKCFDVSDPDLLTLCQIYHYKLLHPCFLYNDALTCCIILSKTKADMLKPIDKLLNEANRICQKSKLSLMV</sequence>
<evidence type="ECO:0000313" key="1">
    <source>
        <dbReference type="EMBL" id="VDN07658.1"/>
    </source>
</evidence>
<dbReference type="EMBL" id="UYYF01004937">
    <property type="protein sequence ID" value="VDN07658.1"/>
    <property type="molecule type" value="Genomic_DNA"/>
</dbReference>
<organism evidence="3">
    <name type="scientific">Thelazia callipaeda</name>
    <name type="common">Oriental eyeworm</name>
    <name type="synonym">Parasitic nematode</name>
    <dbReference type="NCBI Taxonomy" id="103827"/>
    <lineage>
        <taxon>Eukaryota</taxon>
        <taxon>Metazoa</taxon>
        <taxon>Ecdysozoa</taxon>
        <taxon>Nematoda</taxon>
        <taxon>Chromadorea</taxon>
        <taxon>Rhabditida</taxon>
        <taxon>Spirurina</taxon>
        <taxon>Spiruromorpha</taxon>
        <taxon>Thelazioidea</taxon>
        <taxon>Thelaziidae</taxon>
        <taxon>Thelazia</taxon>
    </lineage>
</organism>
<proteinExistence type="predicted"/>
<accession>A0A158RD37</accession>
<name>A0A158RD37_THECL</name>
<evidence type="ECO:0000313" key="2">
    <source>
        <dbReference type="Proteomes" id="UP000276776"/>
    </source>
</evidence>
<dbReference type="Proteomes" id="UP000276776">
    <property type="component" value="Unassembled WGS sequence"/>
</dbReference>
<evidence type="ECO:0000313" key="3">
    <source>
        <dbReference type="WBParaSite" id="TCLT_0001000001-mRNA-1"/>
    </source>
</evidence>
<dbReference type="AlphaFoldDB" id="A0A158RD37"/>
<protein>
    <submittedName>
        <fullName evidence="3">Sema domain-containing protein</fullName>
    </submittedName>
</protein>
<reference evidence="1 2" key="2">
    <citation type="submission" date="2018-11" db="EMBL/GenBank/DDBJ databases">
        <authorList>
            <consortium name="Pathogen Informatics"/>
        </authorList>
    </citation>
    <scope>NUCLEOTIDE SEQUENCE [LARGE SCALE GENOMIC DNA]</scope>
</reference>